<keyword evidence="2" id="KW-1185">Reference proteome</keyword>
<accession>A0A9D4B627</accession>
<protein>
    <submittedName>
        <fullName evidence="1">Uncharacterized protein</fullName>
    </submittedName>
</protein>
<dbReference type="EMBL" id="JAIWYP010000058">
    <property type="protein sequence ID" value="KAH3690622.1"/>
    <property type="molecule type" value="Genomic_DNA"/>
</dbReference>
<organism evidence="1 2">
    <name type="scientific">Dreissena polymorpha</name>
    <name type="common">Zebra mussel</name>
    <name type="synonym">Mytilus polymorpha</name>
    <dbReference type="NCBI Taxonomy" id="45954"/>
    <lineage>
        <taxon>Eukaryota</taxon>
        <taxon>Metazoa</taxon>
        <taxon>Spiralia</taxon>
        <taxon>Lophotrochozoa</taxon>
        <taxon>Mollusca</taxon>
        <taxon>Bivalvia</taxon>
        <taxon>Autobranchia</taxon>
        <taxon>Heteroconchia</taxon>
        <taxon>Euheterodonta</taxon>
        <taxon>Imparidentia</taxon>
        <taxon>Neoheterodontei</taxon>
        <taxon>Myida</taxon>
        <taxon>Dreissenoidea</taxon>
        <taxon>Dreissenidae</taxon>
        <taxon>Dreissena</taxon>
    </lineage>
</organism>
<gene>
    <name evidence="1" type="ORF">DPMN_191309</name>
</gene>
<sequence>MATLDYIQKDTMAYTYYKDYMIRYGFNWRLVFYEEFFRNDQVGPKPESTRP</sequence>
<dbReference type="AlphaFoldDB" id="A0A9D4B627"/>
<comment type="caution">
    <text evidence="1">The sequence shown here is derived from an EMBL/GenBank/DDBJ whole genome shotgun (WGS) entry which is preliminary data.</text>
</comment>
<evidence type="ECO:0000313" key="1">
    <source>
        <dbReference type="EMBL" id="KAH3690622.1"/>
    </source>
</evidence>
<name>A0A9D4B627_DREPO</name>
<dbReference type="Proteomes" id="UP000828390">
    <property type="component" value="Unassembled WGS sequence"/>
</dbReference>
<proteinExistence type="predicted"/>
<evidence type="ECO:0000313" key="2">
    <source>
        <dbReference type="Proteomes" id="UP000828390"/>
    </source>
</evidence>
<reference evidence="1" key="1">
    <citation type="journal article" date="2019" name="bioRxiv">
        <title>The Genome of the Zebra Mussel, Dreissena polymorpha: A Resource for Invasive Species Research.</title>
        <authorList>
            <person name="McCartney M.A."/>
            <person name="Auch B."/>
            <person name="Kono T."/>
            <person name="Mallez S."/>
            <person name="Zhang Y."/>
            <person name="Obille A."/>
            <person name="Becker A."/>
            <person name="Abrahante J.E."/>
            <person name="Garbe J."/>
            <person name="Badalamenti J.P."/>
            <person name="Herman A."/>
            <person name="Mangelson H."/>
            <person name="Liachko I."/>
            <person name="Sullivan S."/>
            <person name="Sone E.D."/>
            <person name="Koren S."/>
            <person name="Silverstein K.A.T."/>
            <person name="Beckman K.B."/>
            <person name="Gohl D.M."/>
        </authorList>
    </citation>
    <scope>NUCLEOTIDE SEQUENCE</scope>
    <source>
        <strain evidence="1">Duluth1</strain>
        <tissue evidence="1">Whole animal</tissue>
    </source>
</reference>
<reference evidence="1" key="2">
    <citation type="submission" date="2020-11" db="EMBL/GenBank/DDBJ databases">
        <authorList>
            <person name="McCartney M.A."/>
            <person name="Auch B."/>
            <person name="Kono T."/>
            <person name="Mallez S."/>
            <person name="Becker A."/>
            <person name="Gohl D.M."/>
            <person name="Silverstein K.A.T."/>
            <person name="Koren S."/>
            <person name="Bechman K.B."/>
            <person name="Herman A."/>
            <person name="Abrahante J.E."/>
            <person name="Garbe J."/>
        </authorList>
    </citation>
    <scope>NUCLEOTIDE SEQUENCE</scope>
    <source>
        <strain evidence="1">Duluth1</strain>
        <tissue evidence="1">Whole animal</tissue>
    </source>
</reference>